<sequence length="66" mass="7333">MVIGDETVAVLHRVPANVTGDGISTIQQLIGKKNVDPLRGKGYKTPLEKIEIDENMKLLATRRLYN</sequence>
<dbReference type="EMBL" id="JAWDIQ010000002">
    <property type="protein sequence ID" value="MDY0409022.1"/>
    <property type="molecule type" value="Genomic_DNA"/>
</dbReference>
<evidence type="ECO:0000313" key="1">
    <source>
        <dbReference type="EMBL" id="MDY0409022.1"/>
    </source>
</evidence>
<reference evidence="1 2" key="1">
    <citation type="submission" date="2023-10" db="EMBL/GenBank/DDBJ databases">
        <title>Virgibacillus soli CC-YMP-6 genome.</title>
        <authorList>
            <person name="Miliotis G."/>
            <person name="Sengupta P."/>
            <person name="Hameed A."/>
            <person name="Chuvochina M."/>
            <person name="Mcdonagh F."/>
            <person name="Simpson A.C."/>
            <person name="Singh N.K."/>
            <person name="Rekha P.D."/>
            <person name="Raman K."/>
            <person name="Hugenholtz P."/>
            <person name="Venkateswaran K."/>
        </authorList>
    </citation>
    <scope>NUCLEOTIDE SEQUENCE [LARGE SCALE GENOMIC DNA]</scope>
    <source>
        <strain evidence="1 2">CC-YMP-6</strain>
    </source>
</reference>
<dbReference type="RefSeq" id="WP_320379844.1">
    <property type="nucleotide sequence ID" value="NZ_JAWDIQ010000002.1"/>
</dbReference>
<organism evidence="1 2">
    <name type="scientific">Paracerasibacillus soli</name>
    <dbReference type="NCBI Taxonomy" id="480284"/>
    <lineage>
        <taxon>Bacteria</taxon>
        <taxon>Bacillati</taxon>
        <taxon>Bacillota</taxon>
        <taxon>Bacilli</taxon>
        <taxon>Bacillales</taxon>
        <taxon>Bacillaceae</taxon>
        <taxon>Paracerasibacillus</taxon>
    </lineage>
</organism>
<evidence type="ECO:0000313" key="2">
    <source>
        <dbReference type="Proteomes" id="UP001275315"/>
    </source>
</evidence>
<comment type="caution">
    <text evidence="1">The sequence shown here is derived from an EMBL/GenBank/DDBJ whole genome shotgun (WGS) entry which is preliminary data.</text>
</comment>
<name>A0ABU5CRM8_9BACI</name>
<accession>A0ABU5CRM8</accession>
<dbReference type="Proteomes" id="UP001275315">
    <property type="component" value="Unassembled WGS sequence"/>
</dbReference>
<proteinExistence type="predicted"/>
<protein>
    <submittedName>
        <fullName evidence="1">Uncharacterized protein</fullName>
    </submittedName>
</protein>
<keyword evidence="2" id="KW-1185">Reference proteome</keyword>
<gene>
    <name evidence="1" type="ORF">RWD45_11195</name>
</gene>